<dbReference type="InterPro" id="IPR052298">
    <property type="entry name" value="ZMYND10"/>
</dbReference>
<gene>
    <name evidence="2" type="ORF">CDEB00056_LOCUS15970</name>
</gene>
<dbReference type="EMBL" id="HBIO01020731">
    <property type="protein sequence ID" value="CAE0471117.1"/>
    <property type="molecule type" value="Transcribed_RNA"/>
</dbReference>
<organism evidence="2">
    <name type="scientific">Chaetoceros debilis</name>
    <dbReference type="NCBI Taxonomy" id="122233"/>
    <lineage>
        <taxon>Eukaryota</taxon>
        <taxon>Sar</taxon>
        <taxon>Stramenopiles</taxon>
        <taxon>Ochrophyta</taxon>
        <taxon>Bacillariophyta</taxon>
        <taxon>Coscinodiscophyceae</taxon>
        <taxon>Chaetocerotophycidae</taxon>
        <taxon>Chaetocerotales</taxon>
        <taxon>Chaetocerotaceae</taxon>
        <taxon>Chaetoceros</taxon>
    </lineage>
</organism>
<reference evidence="2" key="1">
    <citation type="submission" date="2021-01" db="EMBL/GenBank/DDBJ databases">
        <authorList>
            <person name="Corre E."/>
            <person name="Pelletier E."/>
            <person name="Niang G."/>
            <person name="Scheremetjew M."/>
            <person name="Finn R."/>
            <person name="Kale V."/>
            <person name="Holt S."/>
            <person name="Cochrane G."/>
            <person name="Meng A."/>
            <person name="Brown T."/>
            <person name="Cohen L."/>
        </authorList>
    </citation>
    <scope>NUCLEOTIDE SEQUENCE</scope>
    <source>
        <strain evidence="2">MM31A-1</strain>
    </source>
</reference>
<dbReference type="AlphaFoldDB" id="A0A7S3VC33"/>
<accession>A0A7S3VC33</accession>
<evidence type="ECO:0000256" key="1">
    <source>
        <dbReference type="SAM" id="MobiDB-lite"/>
    </source>
</evidence>
<dbReference type="GO" id="GO:0005737">
    <property type="term" value="C:cytoplasm"/>
    <property type="evidence" value="ECO:0007669"/>
    <property type="project" value="TreeGrafter"/>
</dbReference>
<proteinExistence type="predicted"/>
<dbReference type="PANTHER" id="PTHR13244">
    <property type="entry name" value="ZINC FINGER MYND DOMAIN CONTAINING PROTEIN 10"/>
    <property type="match status" value="1"/>
</dbReference>
<evidence type="ECO:0000313" key="2">
    <source>
        <dbReference type="EMBL" id="CAE0471117.1"/>
    </source>
</evidence>
<feature type="region of interest" description="Disordered" evidence="1">
    <location>
        <begin position="374"/>
        <end position="397"/>
    </location>
</feature>
<dbReference type="PANTHER" id="PTHR13244:SF7">
    <property type="entry name" value="ZINC FINGER MYND DOMAIN-CONTAINING PROTEIN 10"/>
    <property type="match status" value="1"/>
</dbReference>
<name>A0A7S3VC33_9STRA</name>
<protein>
    <submittedName>
        <fullName evidence="2">Uncharacterized protein</fullName>
    </submittedName>
</protein>
<sequence length="503" mass="54823">MATSLARHLCEHIDYLSLGVQARILDTHDYLILFVPLVEEPPWTRRRKITVPGKGKGTGKDKDGEKASTSTSTSMSTSTEWIWEKLNQNREWTHTPPSTLLHLTQCEAQCWLAIFHLTCSKACRENRGTYHGYSWNTHRKNALLKLRKYLGGNGNDMLTDQLPILKDVMVFMDQLAIMNVPEHGTGSDSSNNNSGLLLQQVDRMREKIVSAMVKGRHDGGSMYASIFQKGNGNVTDATDMDLRLIAEIYNADMLGVGVGVEGGAGGGGGGGISNTSTSAATGASAAAGANLEAAIYAMSAPLKVIEIKSEFTGMGTGSGSDNGSSRICTLYNLTPANEGQVLKTECGEFRRTKLKLHSVNADSDADVVVEENDDEGYDMSTGDEKSNHDSSSSSSSHHFFNNASIQARVSFDGFVNLKTLTSKRMNLLNDNDNDDDNDENITSKAEVNAMKWFQLGTAEEGIVLQLGFKRVFASNNENDKVGIDSLSRFELRQGFLSQPHLQT</sequence>
<feature type="region of interest" description="Disordered" evidence="1">
    <location>
        <begin position="48"/>
        <end position="76"/>
    </location>
</feature>